<organism evidence="1">
    <name type="scientific">bioreactor metagenome</name>
    <dbReference type="NCBI Taxonomy" id="1076179"/>
    <lineage>
        <taxon>unclassified sequences</taxon>
        <taxon>metagenomes</taxon>
        <taxon>ecological metagenomes</taxon>
    </lineage>
</organism>
<dbReference type="AlphaFoldDB" id="A0A645EUX3"/>
<comment type="caution">
    <text evidence="1">The sequence shown here is derived from an EMBL/GenBank/DDBJ whole genome shotgun (WGS) entry which is preliminary data.</text>
</comment>
<reference evidence="1" key="1">
    <citation type="submission" date="2019-08" db="EMBL/GenBank/DDBJ databases">
        <authorList>
            <person name="Kucharzyk K."/>
            <person name="Murdoch R.W."/>
            <person name="Higgins S."/>
            <person name="Loffler F."/>
        </authorList>
    </citation>
    <scope>NUCLEOTIDE SEQUENCE</scope>
</reference>
<evidence type="ECO:0000313" key="1">
    <source>
        <dbReference type="EMBL" id="MPN05831.1"/>
    </source>
</evidence>
<accession>A0A645EUX3</accession>
<proteinExistence type="predicted"/>
<protein>
    <submittedName>
        <fullName evidence="1">Uncharacterized protein</fullName>
    </submittedName>
</protein>
<name>A0A645EUX3_9ZZZZ</name>
<gene>
    <name evidence="1" type="ORF">SDC9_153085</name>
</gene>
<dbReference type="EMBL" id="VSSQ01051740">
    <property type="protein sequence ID" value="MPN05831.1"/>
    <property type="molecule type" value="Genomic_DNA"/>
</dbReference>
<sequence>MRKFPEGVARLLAFADKPHGDEPLRGGQRVADRDLRYFGNYLGGAARADGDRVRDVALAFAQFAHAFDYERAETVRAVGIGVFFERAQYFKEHERHAFAFAHEV</sequence>